<evidence type="ECO:0000259" key="1">
    <source>
        <dbReference type="Pfam" id="PF13482"/>
    </source>
</evidence>
<keyword evidence="3" id="KW-1185">Reference proteome</keyword>
<dbReference type="InterPro" id="IPR019993">
    <property type="entry name" value="RecB_nuclease_TM0106_put"/>
</dbReference>
<organism evidence="2 3">
    <name type="scientific">Nocardioides agariphilus</name>
    <dbReference type="NCBI Taxonomy" id="433664"/>
    <lineage>
        <taxon>Bacteria</taxon>
        <taxon>Bacillati</taxon>
        <taxon>Actinomycetota</taxon>
        <taxon>Actinomycetes</taxon>
        <taxon>Propionibacteriales</taxon>
        <taxon>Nocardioidaceae</taxon>
        <taxon>Nocardioides</taxon>
    </lineage>
</organism>
<name>A0A930VKX9_9ACTN</name>
<accession>A0A930VKX9</accession>
<evidence type="ECO:0000313" key="3">
    <source>
        <dbReference type="Proteomes" id="UP000660668"/>
    </source>
</evidence>
<dbReference type="Proteomes" id="UP000660668">
    <property type="component" value="Unassembled WGS sequence"/>
</dbReference>
<dbReference type="NCBIfam" id="TIGR03491">
    <property type="entry name" value="TM0106 family RecB-like putative nuclease"/>
    <property type="match status" value="1"/>
</dbReference>
<sequence length="557" mass="61351">MSEPTVLFTGYDAKRCARRIHNEWDPGIAKTGWEVPGELRMRMDAGIAFEATVFGELRAALSPERLADLSHIRDKAAAIEATLGAIEAGVEVILGGCLPDDVAGGRSGRPDVLLRLGDRGDGRPAYVPGDVKGHKSTAVRARGTLLYSRLDDPTEQTTYPGRAAEVTARFGDYLQLAHYWRMLESIGRSPTSSVPLGFIIGTDHLPDLSASGHVLTWLQLDAPLFVTYSRSKRTAKRTALERYDHEHGFRLKVAAAAAGAEEALVQPIFTDECDACPWYDHCRTVSGPDVASAEIRSGRLSVREWHALSQVGVTTVEDLANLSIDDDTFQDRYLPEVTNIKDPVRRLADAVRRARMTVAGVTLERETMGQIIVPRADVEIDLDIEWDTEDHVYLWGAMVSRAGQASTYHPVVAWDELDDSSAVGLAQQFADWLRAEIAAADQSGQSLLVYHYSHPEPAYLKRLLGEEDVADLTSRFVDLLPIVREHYFGLHGLGIKQVAPAFGFGWRDEDPGGLQSQLWLIEARQTAAAETRDAGRARILTYNEDDVRATSAIRNGL</sequence>
<dbReference type="EMBL" id="JADKPO010000002">
    <property type="protein sequence ID" value="MBF4766625.1"/>
    <property type="molecule type" value="Genomic_DNA"/>
</dbReference>
<gene>
    <name evidence="2" type="ORF">ISU10_02445</name>
</gene>
<evidence type="ECO:0000313" key="2">
    <source>
        <dbReference type="EMBL" id="MBF4766625.1"/>
    </source>
</evidence>
<protein>
    <submittedName>
        <fullName evidence="2">TM0106 family RecB-like putative nuclease</fullName>
    </submittedName>
</protein>
<comment type="caution">
    <text evidence="2">The sequence shown here is derived from an EMBL/GenBank/DDBJ whole genome shotgun (WGS) entry which is preliminary data.</text>
</comment>
<dbReference type="RefSeq" id="WP_194694780.1">
    <property type="nucleotide sequence ID" value="NZ_JADKPO010000002.1"/>
</dbReference>
<reference evidence="2" key="1">
    <citation type="submission" date="2020-11" db="EMBL/GenBank/DDBJ databases">
        <title>Nocardioides cynanchi sp. nov., isolated from soil of rhizosphere of Cynanchum wilfordii.</title>
        <authorList>
            <person name="Lee J.-S."/>
            <person name="Suh M.K."/>
            <person name="Kim J.-S."/>
        </authorList>
    </citation>
    <scope>NUCLEOTIDE SEQUENCE</scope>
    <source>
        <strain evidence="2">KCTC 19276</strain>
    </source>
</reference>
<dbReference type="InterPro" id="IPR038720">
    <property type="entry name" value="YprB_RNase_H-like_dom"/>
</dbReference>
<dbReference type="Pfam" id="PF13482">
    <property type="entry name" value="RNase_H_2"/>
    <property type="match status" value="1"/>
</dbReference>
<proteinExistence type="predicted"/>
<feature type="domain" description="YprB ribonuclease H-like" evidence="1">
    <location>
        <begin position="382"/>
        <end position="555"/>
    </location>
</feature>
<dbReference type="AlphaFoldDB" id="A0A930VKX9"/>